<sequence>MTSEASPKPGPPVDASLPGPVQAGVLINRARSLLVGGIIGLHLLVVPAVIIAAFVGGARVAVSVALGAMVSLMFYTIGQAVQIRFAAAPARQLFAASMASFGARAALLALLLTGWANLGVDTQSRLSTVGLCIGVGAGVLGWLIGMARAYAKLRIPVYDEPEPEPVRTSEEAI</sequence>
<feature type="transmembrane region" description="Helical" evidence="1">
    <location>
        <begin position="93"/>
        <end position="116"/>
    </location>
</feature>
<dbReference type="EMBL" id="SOAW01000001">
    <property type="protein sequence ID" value="TDT33648.1"/>
    <property type="molecule type" value="Genomic_DNA"/>
</dbReference>
<gene>
    <name evidence="2" type="ORF">CLV29_1272</name>
</gene>
<evidence type="ECO:0008006" key="4">
    <source>
        <dbReference type="Google" id="ProtNLM"/>
    </source>
</evidence>
<dbReference type="OrthoDB" id="3731180at2"/>
<keyword evidence="1" id="KW-1133">Transmembrane helix</keyword>
<proteinExistence type="predicted"/>
<keyword evidence="1" id="KW-0812">Transmembrane</keyword>
<name>A0A4V3ENG5_9ACTN</name>
<dbReference type="Proteomes" id="UP000295371">
    <property type="component" value="Unassembled WGS sequence"/>
</dbReference>
<evidence type="ECO:0000313" key="2">
    <source>
        <dbReference type="EMBL" id="TDT33648.1"/>
    </source>
</evidence>
<feature type="transmembrane region" description="Helical" evidence="1">
    <location>
        <begin position="60"/>
        <end position="81"/>
    </location>
</feature>
<feature type="transmembrane region" description="Helical" evidence="1">
    <location>
        <begin position="128"/>
        <end position="145"/>
    </location>
</feature>
<evidence type="ECO:0000256" key="1">
    <source>
        <dbReference type="SAM" id="Phobius"/>
    </source>
</evidence>
<keyword evidence="1" id="KW-0472">Membrane</keyword>
<dbReference type="AlphaFoldDB" id="A0A4V3ENG5"/>
<dbReference type="RefSeq" id="WP_133754125.1">
    <property type="nucleotide sequence ID" value="NZ_CP171129.1"/>
</dbReference>
<comment type="caution">
    <text evidence="2">The sequence shown here is derived from an EMBL/GenBank/DDBJ whole genome shotgun (WGS) entry which is preliminary data.</text>
</comment>
<accession>A0A4V3ENG5</accession>
<protein>
    <recommendedName>
        <fullName evidence="4">ATP synthase protein I</fullName>
    </recommendedName>
</protein>
<reference evidence="2 3" key="1">
    <citation type="submission" date="2019-03" db="EMBL/GenBank/DDBJ databases">
        <title>Genomic Encyclopedia of Archaeal and Bacterial Type Strains, Phase II (KMG-II): from individual species to whole genera.</title>
        <authorList>
            <person name="Goeker M."/>
        </authorList>
    </citation>
    <scope>NUCLEOTIDE SEQUENCE [LARGE SCALE GENOMIC DNA]</scope>
    <source>
        <strain evidence="2 3">DSM 24323</strain>
    </source>
</reference>
<organism evidence="2 3">
    <name type="scientific">Naumannella halotolerans</name>
    <dbReference type="NCBI Taxonomy" id="993414"/>
    <lineage>
        <taxon>Bacteria</taxon>
        <taxon>Bacillati</taxon>
        <taxon>Actinomycetota</taxon>
        <taxon>Actinomycetes</taxon>
        <taxon>Propionibacteriales</taxon>
        <taxon>Propionibacteriaceae</taxon>
        <taxon>Naumannella</taxon>
    </lineage>
</organism>
<feature type="transmembrane region" description="Helical" evidence="1">
    <location>
        <begin position="33"/>
        <end position="54"/>
    </location>
</feature>
<keyword evidence="3" id="KW-1185">Reference proteome</keyword>
<evidence type="ECO:0000313" key="3">
    <source>
        <dbReference type="Proteomes" id="UP000295371"/>
    </source>
</evidence>